<evidence type="ECO:0000313" key="2">
    <source>
        <dbReference type="Proteomes" id="UP000008144"/>
    </source>
</evidence>
<proteinExistence type="predicted"/>
<reference evidence="1" key="2">
    <citation type="journal article" date="2008" name="Genome Biol.">
        <title>Improved genome assembly and evidence-based global gene model set for the chordate Ciona intestinalis: new insight into intron and operon populations.</title>
        <authorList>
            <person name="Satou Y."/>
            <person name="Mineta K."/>
            <person name="Ogasawara M."/>
            <person name="Sasakura Y."/>
            <person name="Shoguchi E."/>
            <person name="Ueno K."/>
            <person name="Yamada L."/>
            <person name="Matsumoto J."/>
            <person name="Wasserscheid J."/>
            <person name="Dewar K."/>
            <person name="Wiley G.B."/>
            <person name="Macmil S.L."/>
            <person name="Roe B.A."/>
            <person name="Zeller R.W."/>
            <person name="Hastings K.E."/>
            <person name="Lemaire P."/>
            <person name="Lindquist E."/>
            <person name="Endo T."/>
            <person name="Hotta K."/>
            <person name="Inaba K."/>
        </authorList>
    </citation>
    <scope>NUCLEOTIDE SEQUENCE [LARGE SCALE GENOMIC DNA]</scope>
    <source>
        <strain evidence="1">wild type</strain>
    </source>
</reference>
<dbReference type="HOGENOM" id="CLU_1328974_0_0_1"/>
<dbReference type="Proteomes" id="UP000008144">
    <property type="component" value="Chromosome 9"/>
</dbReference>
<evidence type="ECO:0000313" key="1">
    <source>
        <dbReference type="Ensembl" id="ENSCINP00000032479.1"/>
    </source>
</evidence>
<name>H2XS45_CIOIN</name>
<protein>
    <submittedName>
        <fullName evidence="1">Uncharacterized protein</fullName>
    </submittedName>
</protein>
<dbReference type="EMBL" id="EAAA01003008">
    <property type="status" value="NOT_ANNOTATED_CDS"/>
    <property type="molecule type" value="Genomic_DNA"/>
</dbReference>
<dbReference type="AlphaFoldDB" id="H2XS45"/>
<organism evidence="1 2">
    <name type="scientific">Ciona intestinalis</name>
    <name type="common">Transparent sea squirt</name>
    <name type="synonym">Ascidia intestinalis</name>
    <dbReference type="NCBI Taxonomy" id="7719"/>
    <lineage>
        <taxon>Eukaryota</taxon>
        <taxon>Metazoa</taxon>
        <taxon>Chordata</taxon>
        <taxon>Tunicata</taxon>
        <taxon>Ascidiacea</taxon>
        <taxon>Phlebobranchia</taxon>
        <taxon>Cionidae</taxon>
        <taxon>Ciona</taxon>
    </lineage>
</organism>
<dbReference type="Ensembl" id="ENSCINT00000033608.1">
    <property type="protein sequence ID" value="ENSCINP00000032479.1"/>
    <property type="gene ID" value="ENSCING00000024326.1"/>
</dbReference>
<dbReference type="InParanoid" id="H2XS45"/>
<reference evidence="2" key="1">
    <citation type="journal article" date="2002" name="Science">
        <title>The draft genome of Ciona intestinalis: insights into chordate and vertebrate origins.</title>
        <authorList>
            <person name="Dehal P."/>
            <person name="Satou Y."/>
            <person name="Campbell R.K."/>
            <person name="Chapman J."/>
            <person name="Degnan B."/>
            <person name="De Tomaso A."/>
            <person name="Davidson B."/>
            <person name="Di Gregorio A."/>
            <person name="Gelpke M."/>
            <person name="Goodstein D.M."/>
            <person name="Harafuji N."/>
            <person name="Hastings K.E."/>
            <person name="Ho I."/>
            <person name="Hotta K."/>
            <person name="Huang W."/>
            <person name="Kawashima T."/>
            <person name="Lemaire P."/>
            <person name="Martinez D."/>
            <person name="Meinertzhagen I.A."/>
            <person name="Necula S."/>
            <person name="Nonaka M."/>
            <person name="Putnam N."/>
            <person name="Rash S."/>
            <person name="Saiga H."/>
            <person name="Satake M."/>
            <person name="Terry A."/>
            <person name="Yamada L."/>
            <person name="Wang H.G."/>
            <person name="Awazu S."/>
            <person name="Azumi K."/>
            <person name="Boore J."/>
            <person name="Branno M."/>
            <person name="Chin-Bow S."/>
            <person name="DeSantis R."/>
            <person name="Doyle S."/>
            <person name="Francino P."/>
            <person name="Keys D.N."/>
            <person name="Haga S."/>
            <person name="Hayashi H."/>
            <person name="Hino K."/>
            <person name="Imai K.S."/>
            <person name="Inaba K."/>
            <person name="Kano S."/>
            <person name="Kobayashi K."/>
            <person name="Kobayashi M."/>
            <person name="Lee B.I."/>
            <person name="Makabe K.W."/>
            <person name="Manohar C."/>
            <person name="Matassi G."/>
            <person name="Medina M."/>
            <person name="Mochizuki Y."/>
            <person name="Mount S."/>
            <person name="Morishita T."/>
            <person name="Miura S."/>
            <person name="Nakayama A."/>
            <person name="Nishizaka S."/>
            <person name="Nomoto H."/>
            <person name="Ohta F."/>
            <person name="Oishi K."/>
            <person name="Rigoutsos I."/>
            <person name="Sano M."/>
            <person name="Sasaki A."/>
            <person name="Sasakura Y."/>
            <person name="Shoguchi E."/>
            <person name="Shin-i T."/>
            <person name="Spagnuolo A."/>
            <person name="Stainier D."/>
            <person name="Suzuki M.M."/>
            <person name="Tassy O."/>
            <person name="Takatori N."/>
            <person name="Tokuoka M."/>
            <person name="Yagi K."/>
            <person name="Yoshizaki F."/>
            <person name="Wada S."/>
            <person name="Zhang C."/>
            <person name="Hyatt P.D."/>
            <person name="Larimer F."/>
            <person name="Detter C."/>
            <person name="Doggett N."/>
            <person name="Glavina T."/>
            <person name="Hawkins T."/>
            <person name="Richardson P."/>
            <person name="Lucas S."/>
            <person name="Kohara Y."/>
            <person name="Levine M."/>
            <person name="Satoh N."/>
            <person name="Rokhsar D.S."/>
        </authorList>
    </citation>
    <scope>NUCLEOTIDE SEQUENCE [LARGE SCALE GENOMIC DNA]</scope>
</reference>
<reference evidence="1" key="3">
    <citation type="submission" date="2025-08" db="UniProtKB">
        <authorList>
            <consortium name="Ensembl"/>
        </authorList>
    </citation>
    <scope>IDENTIFICATION</scope>
</reference>
<accession>H2XS45</accession>
<sequence>MASHSIWTQVKVLVYRNYLLKKRRRSETFQELIMPLYFVVLLVILKNFAYKPESNPEIPQGNTTDLFSNQNLVANNTLFYVAPQFAEAELLINTIEGFSPMSPKNLTVTYFNTLLEMETAYKANSVLNPIGIFFPNKSIDDYMLRFPFTSLPSSATYDFSERNCRLGQPCPANLYLTSGFATLQAMIDTAIMQIQNVSVAFPSITVQ</sequence>
<reference evidence="1" key="4">
    <citation type="submission" date="2025-09" db="UniProtKB">
        <authorList>
            <consortium name="Ensembl"/>
        </authorList>
    </citation>
    <scope>IDENTIFICATION</scope>
</reference>
<keyword evidence="2" id="KW-1185">Reference proteome</keyword>